<keyword evidence="4" id="KW-0539">Nucleus</keyword>
<dbReference type="PANTHER" id="PTHR12663">
    <property type="entry name" value="ANDROGEN INDUCED INHIBITOR OF PROLIFERATION AS3 / PDS5-RELATED"/>
    <property type="match status" value="1"/>
</dbReference>
<dbReference type="EMBL" id="CAWUPB010001197">
    <property type="protein sequence ID" value="CAK7356938.1"/>
    <property type="molecule type" value="Genomic_DNA"/>
</dbReference>
<reference evidence="5 6" key="1">
    <citation type="submission" date="2024-01" db="EMBL/GenBank/DDBJ databases">
        <authorList>
            <person name="Waweru B."/>
        </authorList>
    </citation>
    <scope>NUCLEOTIDE SEQUENCE [LARGE SCALE GENOMIC DNA]</scope>
</reference>
<proteinExistence type="predicted"/>
<dbReference type="PANTHER" id="PTHR12663:SF50">
    <property type="entry name" value="SISTER CHROMATID COHESION PROTEIN PDS5 HOMOLOG B"/>
    <property type="match status" value="1"/>
</dbReference>
<accession>A0AAV1SUP2</accession>
<gene>
    <name evidence="5" type="ORF">DCAF_LOCUS27219</name>
</gene>
<keyword evidence="2" id="KW-0227">DNA damage</keyword>
<sequence>MEPSKDQQPSLDDTSECCESCKLKTHALKALANSFWPHRGPHVKRHIDELLDILSKMLQMGDTFDGITSCTSDKHKPHIKLAAAESVLQLSRRWDLHISLEIFDTTDAQDFFSPPKPRLMDDVRTILAYRPNSIITWI</sequence>
<dbReference type="GO" id="GO:0000785">
    <property type="term" value="C:chromatin"/>
    <property type="evidence" value="ECO:0007669"/>
    <property type="project" value="TreeGrafter"/>
</dbReference>
<dbReference type="AlphaFoldDB" id="A0AAV1SUP2"/>
<evidence type="ECO:0000256" key="1">
    <source>
        <dbReference type="ARBA" id="ARBA00004123"/>
    </source>
</evidence>
<protein>
    <submittedName>
        <fullName evidence="5">Uncharacterized protein</fullName>
    </submittedName>
</protein>
<evidence type="ECO:0000256" key="2">
    <source>
        <dbReference type="ARBA" id="ARBA00022763"/>
    </source>
</evidence>
<comment type="caution">
    <text evidence="5">The sequence shown here is derived from an EMBL/GenBank/DDBJ whole genome shotgun (WGS) entry which is preliminary data.</text>
</comment>
<dbReference type="Pfam" id="PF20168">
    <property type="entry name" value="PDS5"/>
    <property type="match status" value="1"/>
</dbReference>
<dbReference type="InterPro" id="IPR039776">
    <property type="entry name" value="Pds5"/>
</dbReference>
<evidence type="ECO:0000313" key="5">
    <source>
        <dbReference type="EMBL" id="CAK7356938.1"/>
    </source>
</evidence>
<keyword evidence="6" id="KW-1185">Reference proteome</keyword>
<evidence type="ECO:0000313" key="6">
    <source>
        <dbReference type="Proteomes" id="UP001314170"/>
    </source>
</evidence>
<organism evidence="5 6">
    <name type="scientific">Dovyalis caffra</name>
    <dbReference type="NCBI Taxonomy" id="77055"/>
    <lineage>
        <taxon>Eukaryota</taxon>
        <taxon>Viridiplantae</taxon>
        <taxon>Streptophyta</taxon>
        <taxon>Embryophyta</taxon>
        <taxon>Tracheophyta</taxon>
        <taxon>Spermatophyta</taxon>
        <taxon>Magnoliopsida</taxon>
        <taxon>eudicotyledons</taxon>
        <taxon>Gunneridae</taxon>
        <taxon>Pentapetalae</taxon>
        <taxon>rosids</taxon>
        <taxon>fabids</taxon>
        <taxon>Malpighiales</taxon>
        <taxon>Salicaceae</taxon>
        <taxon>Flacourtieae</taxon>
        <taxon>Dovyalis</taxon>
    </lineage>
</organism>
<dbReference type="GO" id="GO:0007064">
    <property type="term" value="P:mitotic sister chromatid cohesion"/>
    <property type="evidence" value="ECO:0007669"/>
    <property type="project" value="InterPro"/>
</dbReference>
<keyword evidence="3" id="KW-0234">DNA repair</keyword>
<dbReference type="GO" id="GO:0006281">
    <property type="term" value="P:DNA repair"/>
    <property type="evidence" value="ECO:0007669"/>
    <property type="project" value="UniProtKB-KW"/>
</dbReference>
<comment type="subcellular location">
    <subcellularLocation>
        <location evidence="1">Nucleus</location>
    </subcellularLocation>
</comment>
<name>A0AAV1SUP2_9ROSI</name>
<evidence type="ECO:0000256" key="3">
    <source>
        <dbReference type="ARBA" id="ARBA00023204"/>
    </source>
</evidence>
<evidence type="ECO:0000256" key="4">
    <source>
        <dbReference type="ARBA" id="ARBA00023242"/>
    </source>
</evidence>
<dbReference type="Proteomes" id="UP001314170">
    <property type="component" value="Unassembled WGS sequence"/>
</dbReference>
<dbReference type="GO" id="GO:0005634">
    <property type="term" value="C:nucleus"/>
    <property type="evidence" value="ECO:0007669"/>
    <property type="project" value="UniProtKB-SubCell"/>
</dbReference>